<evidence type="ECO:0000256" key="3">
    <source>
        <dbReference type="ARBA" id="ARBA00023125"/>
    </source>
</evidence>
<feature type="domain" description="HTH lysR-type" evidence="5">
    <location>
        <begin position="18"/>
        <end position="75"/>
    </location>
</feature>
<keyword evidence="4" id="KW-0804">Transcription</keyword>
<evidence type="ECO:0000256" key="4">
    <source>
        <dbReference type="ARBA" id="ARBA00023163"/>
    </source>
</evidence>
<gene>
    <name evidence="6" type="ORF">K788_0000998</name>
</gene>
<dbReference type="GO" id="GO:0003677">
    <property type="term" value="F:DNA binding"/>
    <property type="evidence" value="ECO:0007669"/>
    <property type="project" value="UniProtKB-KW"/>
</dbReference>
<evidence type="ECO:0000313" key="7">
    <source>
        <dbReference type="Proteomes" id="UP000019146"/>
    </source>
</evidence>
<evidence type="ECO:0000256" key="2">
    <source>
        <dbReference type="ARBA" id="ARBA00023015"/>
    </source>
</evidence>
<name>A0A0P0RH77_9BURK</name>
<evidence type="ECO:0000256" key="1">
    <source>
        <dbReference type="ARBA" id="ARBA00009437"/>
    </source>
</evidence>
<dbReference type="Proteomes" id="UP000019146">
    <property type="component" value="Chromosome 2"/>
</dbReference>
<dbReference type="Pfam" id="PF03466">
    <property type="entry name" value="LysR_substrate"/>
    <property type="match status" value="1"/>
</dbReference>
<protein>
    <submittedName>
        <fullName evidence="6">Transcriptional regulator</fullName>
    </submittedName>
</protein>
<dbReference type="PRINTS" id="PR00039">
    <property type="entry name" value="HTHLYSR"/>
</dbReference>
<organism evidence="6 7">
    <name type="scientific">Paraburkholderia caribensis MBA4</name>
    <dbReference type="NCBI Taxonomy" id="1323664"/>
    <lineage>
        <taxon>Bacteria</taxon>
        <taxon>Pseudomonadati</taxon>
        <taxon>Pseudomonadota</taxon>
        <taxon>Betaproteobacteria</taxon>
        <taxon>Burkholderiales</taxon>
        <taxon>Burkholderiaceae</taxon>
        <taxon>Paraburkholderia</taxon>
    </lineage>
</organism>
<evidence type="ECO:0000313" key="6">
    <source>
        <dbReference type="EMBL" id="ALL67886.1"/>
    </source>
</evidence>
<dbReference type="InterPro" id="IPR005119">
    <property type="entry name" value="LysR_subst-bd"/>
</dbReference>
<keyword evidence="3" id="KW-0238">DNA-binding</keyword>
<dbReference type="InterPro" id="IPR000847">
    <property type="entry name" value="LysR_HTH_N"/>
</dbReference>
<dbReference type="SUPFAM" id="SSF46785">
    <property type="entry name" value="Winged helix' DNA-binding domain"/>
    <property type="match status" value="1"/>
</dbReference>
<dbReference type="PROSITE" id="PS50931">
    <property type="entry name" value="HTH_LYSR"/>
    <property type="match status" value="1"/>
</dbReference>
<sequence>MNRYSWIFHLFSTEMKVLDLDAVRAFVLVADLRSFTRAADALDTTQSAVSLKLKRLETHLGKPLLERTPRVVRLSEHGQAFLDGARDLLGAHDRALGALSADRRRLALGLSEHVAGTDLAALLARVNAHDPGLVLELHMGLSSTLLQQFDERRLDAVIVRSEPDDTPREDGQLLFTEPLSWLATPEWQPRAGEPLPLALLAAPCNVRSIALRTLDGAGIAWREAFVGGGVQAVGAAAAAGLAVSPLARRVAPGGLVDSGTRLGLPGLPESRVTLHSRVRDARSVESLRLVTNGLIAQ</sequence>
<reference evidence="6 7" key="1">
    <citation type="journal article" date="2014" name="Genome Announc.">
        <title>Draft Genome Sequence of the Haloacid-Degrading Burkholderia caribensis Strain MBA4.</title>
        <authorList>
            <person name="Pan Y."/>
            <person name="Kong K.F."/>
            <person name="Tsang J.S."/>
        </authorList>
    </citation>
    <scope>NUCLEOTIDE SEQUENCE [LARGE SCALE GENOMIC DNA]</scope>
    <source>
        <strain evidence="6 7">MBA4</strain>
    </source>
</reference>
<dbReference type="PANTHER" id="PTHR30579:SF7">
    <property type="entry name" value="HTH-TYPE TRANSCRIPTIONAL REGULATOR LRHA-RELATED"/>
    <property type="match status" value="1"/>
</dbReference>
<dbReference type="InterPro" id="IPR036390">
    <property type="entry name" value="WH_DNA-bd_sf"/>
</dbReference>
<dbReference type="Pfam" id="PF00126">
    <property type="entry name" value="HTH_1"/>
    <property type="match status" value="1"/>
</dbReference>
<dbReference type="EMBL" id="CP012747">
    <property type="protein sequence ID" value="ALL67886.1"/>
    <property type="molecule type" value="Genomic_DNA"/>
</dbReference>
<dbReference type="FunFam" id="1.10.10.10:FF:000001">
    <property type="entry name" value="LysR family transcriptional regulator"/>
    <property type="match status" value="1"/>
</dbReference>
<proteinExistence type="inferred from homology"/>
<dbReference type="Gene3D" id="3.40.190.10">
    <property type="entry name" value="Periplasmic binding protein-like II"/>
    <property type="match status" value="2"/>
</dbReference>
<dbReference type="AlphaFoldDB" id="A0A0P0RH77"/>
<keyword evidence="2" id="KW-0805">Transcription regulation</keyword>
<dbReference type="InterPro" id="IPR050176">
    <property type="entry name" value="LTTR"/>
</dbReference>
<dbReference type="PANTHER" id="PTHR30579">
    <property type="entry name" value="TRANSCRIPTIONAL REGULATOR"/>
    <property type="match status" value="1"/>
</dbReference>
<comment type="similarity">
    <text evidence="1">Belongs to the LysR transcriptional regulatory family.</text>
</comment>
<dbReference type="SUPFAM" id="SSF53850">
    <property type="entry name" value="Periplasmic binding protein-like II"/>
    <property type="match status" value="1"/>
</dbReference>
<evidence type="ECO:0000259" key="5">
    <source>
        <dbReference type="PROSITE" id="PS50931"/>
    </source>
</evidence>
<dbReference type="KEGG" id="bcai:K788_0000998"/>
<dbReference type="Gene3D" id="1.10.10.10">
    <property type="entry name" value="Winged helix-like DNA-binding domain superfamily/Winged helix DNA-binding domain"/>
    <property type="match status" value="1"/>
</dbReference>
<accession>A0A0P0RH77</accession>
<dbReference type="InterPro" id="IPR036388">
    <property type="entry name" value="WH-like_DNA-bd_sf"/>
</dbReference>
<dbReference type="GO" id="GO:0003700">
    <property type="term" value="F:DNA-binding transcription factor activity"/>
    <property type="evidence" value="ECO:0007669"/>
    <property type="project" value="InterPro"/>
</dbReference>